<dbReference type="CDD" id="cd16913">
    <property type="entry name" value="YkuD_like"/>
    <property type="match status" value="1"/>
</dbReference>
<dbReference type="EMBL" id="AP023355">
    <property type="protein sequence ID" value="BCJ33609.1"/>
    <property type="molecule type" value="Genomic_DNA"/>
</dbReference>
<dbReference type="GO" id="GO:0016746">
    <property type="term" value="F:acyltransferase activity"/>
    <property type="evidence" value="ECO:0007669"/>
    <property type="project" value="UniProtKB-KW"/>
</dbReference>
<keyword evidence="5" id="KW-0012">Acyltransferase</keyword>
<feature type="chain" id="PRO_5039437103" evidence="8">
    <location>
        <begin position="28"/>
        <end position="417"/>
    </location>
</feature>
<keyword evidence="10" id="KW-0449">Lipoprotein</keyword>
<dbReference type="AlphaFoldDB" id="A0A7R7DKW0"/>
<dbReference type="InterPro" id="IPR041280">
    <property type="entry name" value="Big_10"/>
</dbReference>
<dbReference type="GO" id="GO:0071555">
    <property type="term" value="P:cell wall organization"/>
    <property type="evidence" value="ECO:0007669"/>
    <property type="project" value="UniProtKB-UniRule"/>
</dbReference>
<keyword evidence="11" id="KW-1185">Reference proteome</keyword>
<name>A0A7R7DKW0_9ACTN</name>
<dbReference type="GO" id="GO:0008360">
    <property type="term" value="P:regulation of cell shape"/>
    <property type="evidence" value="ECO:0007669"/>
    <property type="project" value="UniProtKB-UniRule"/>
</dbReference>
<keyword evidence="6 7" id="KW-0961">Cell wall biogenesis/degradation</keyword>
<keyword evidence="8" id="KW-0732">Signal</keyword>
<gene>
    <name evidence="10" type="ORF">Athai_11120</name>
</gene>
<dbReference type="Pfam" id="PF03734">
    <property type="entry name" value="YkuD"/>
    <property type="match status" value="1"/>
</dbReference>
<feature type="signal peptide" evidence="8">
    <location>
        <begin position="1"/>
        <end position="27"/>
    </location>
</feature>
<dbReference type="PANTHER" id="PTHR30582:SF2">
    <property type="entry name" value="L,D-TRANSPEPTIDASE YCIB-RELATED"/>
    <property type="match status" value="1"/>
</dbReference>
<reference evidence="10 11" key="1">
    <citation type="submission" date="2020-08" db="EMBL/GenBank/DDBJ databases">
        <title>Whole genome shotgun sequence of Actinocatenispora thailandica NBRC 105041.</title>
        <authorList>
            <person name="Komaki H."/>
            <person name="Tamura T."/>
        </authorList>
    </citation>
    <scope>NUCLEOTIDE SEQUENCE [LARGE SCALE GENOMIC DNA]</scope>
    <source>
        <strain evidence="10 11">NBRC 105041</strain>
    </source>
</reference>
<keyword evidence="3 7" id="KW-0133">Cell shape</keyword>
<dbReference type="KEGG" id="atl:Athai_11120"/>
<evidence type="ECO:0000256" key="6">
    <source>
        <dbReference type="ARBA" id="ARBA00023316"/>
    </source>
</evidence>
<dbReference type="Gene3D" id="2.60.40.3710">
    <property type="match status" value="1"/>
</dbReference>
<feature type="active site" description="Proton donor/acceptor" evidence="7">
    <location>
        <position position="346"/>
    </location>
</feature>
<dbReference type="Gene3D" id="2.60.40.3780">
    <property type="match status" value="1"/>
</dbReference>
<sequence>MPRHSWRGRARIVTALMATGLAATMLAGCNNGDGKASAGSKDDGLGGGKPVPAATVAITPTTGTSKVSPGEPVVVKATGGTLATVSLTNAAGKQVSGTLSADKKTWTSSEKLGYDKKYAVAATATNADGRKTSGKSSFSTVKPGNFTLPYLRNGNGKTYGVGEPVMVHFDEKIPDKAAAEKALKVTTSPSIEGSWSWINDQDVHWRPKTDAGKYWPAGTKVTVAADVYGVNMGKGLWGQEDRKVSFTIGDQIIAKASNKSLHMKIYKNGSVVKDMPFSGGKGGYIQDKYGNNVSLWTPSGTMVVMDLERKVHMTSSSWGIAKNNPQAYDLWVDYGTRLTGDGIYLHAAPWNEGLHGVQNDSHGCINLSTADAEWAYEHLKPGDIVIMSGTPDKVTLTRGYGDWNVSWDQWVKGSALH</sequence>
<evidence type="ECO:0000256" key="2">
    <source>
        <dbReference type="ARBA" id="ARBA00022679"/>
    </source>
</evidence>
<accession>A0A7R7DKW0</accession>
<keyword evidence="4 7" id="KW-0573">Peptidoglycan synthesis</keyword>
<evidence type="ECO:0000313" key="10">
    <source>
        <dbReference type="EMBL" id="BCJ33609.1"/>
    </source>
</evidence>
<dbReference type="RefSeq" id="WP_203960469.1">
    <property type="nucleotide sequence ID" value="NZ_AP023355.1"/>
</dbReference>
<dbReference type="GO" id="GO:0018104">
    <property type="term" value="P:peptidoglycan-protein cross-linking"/>
    <property type="evidence" value="ECO:0007669"/>
    <property type="project" value="TreeGrafter"/>
</dbReference>
<evidence type="ECO:0000256" key="7">
    <source>
        <dbReference type="PROSITE-ProRule" id="PRU01373"/>
    </source>
</evidence>
<dbReference type="PROSITE" id="PS51257">
    <property type="entry name" value="PROKAR_LIPOPROTEIN"/>
    <property type="match status" value="1"/>
</dbReference>
<dbReference type="CDD" id="cd13432">
    <property type="entry name" value="LDT_IgD_like_2"/>
    <property type="match status" value="1"/>
</dbReference>
<dbReference type="PROSITE" id="PS52029">
    <property type="entry name" value="LD_TPASE"/>
    <property type="match status" value="1"/>
</dbReference>
<evidence type="ECO:0000256" key="4">
    <source>
        <dbReference type="ARBA" id="ARBA00022984"/>
    </source>
</evidence>
<evidence type="ECO:0000256" key="5">
    <source>
        <dbReference type="ARBA" id="ARBA00023315"/>
    </source>
</evidence>
<dbReference type="PANTHER" id="PTHR30582">
    <property type="entry name" value="L,D-TRANSPEPTIDASE"/>
    <property type="match status" value="1"/>
</dbReference>
<feature type="domain" description="L,D-TPase catalytic" evidence="9">
    <location>
        <begin position="252"/>
        <end position="388"/>
    </location>
</feature>
<protein>
    <submittedName>
        <fullName evidence="10">Putative conserved lipoprotein LppS</fullName>
    </submittedName>
</protein>
<dbReference type="InterPro" id="IPR005490">
    <property type="entry name" value="LD_TPept_cat_dom"/>
</dbReference>
<keyword evidence="2" id="KW-0808">Transferase</keyword>
<evidence type="ECO:0000256" key="8">
    <source>
        <dbReference type="SAM" id="SignalP"/>
    </source>
</evidence>
<dbReference type="UniPathway" id="UPA00219"/>
<evidence type="ECO:0000256" key="1">
    <source>
        <dbReference type="ARBA" id="ARBA00004752"/>
    </source>
</evidence>
<dbReference type="GO" id="GO:0071972">
    <property type="term" value="F:peptidoglycan L,D-transpeptidase activity"/>
    <property type="evidence" value="ECO:0007669"/>
    <property type="project" value="TreeGrafter"/>
</dbReference>
<proteinExistence type="predicted"/>
<comment type="pathway">
    <text evidence="1 7">Cell wall biogenesis; peptidoglycan biosynthesis.</text>
</comment>
<feature type="active site" description="Nucleophile" evidence="7">
    <location>
        <position position="364"/>
    </location>
</feature>
<dbReference type="GO" id="GO:0005576">
    <property type="term" value="C:extracellular region"/>
    <property type="evidence" value="ECO:0007669"/>
    <property type="project" value="TreeGrafter"/>
</dbReference>
<evidence type="ECO:0000313" key="11">
    <source>
        <dbReference type="Proteomes" id="UP000611640"/>
    </source>
</evidence>
<dbReference type="InterPro" id="IPR038063">
    <property type="entry name" value="Transpep_catalytic_dom"/>
</dbReference>
<dbReference type="InterPro" id="IPR050979">
    <property type="entry name" value="LD-transpeptidase"/>
</dbReference>
<evidence type="ECO:0000259" key="9">
    <source>
        <dbReference type="PROSITE" id="PS52029"/>
    </source>
</evidence>
<dbReference type="Proteomes" id="UP000611640">
    <property type="component" value="Chromosome"/>
</dbReference>
<dbReference type="Gene3D" id="2.40.440.10">
    <property type="entry name" value="L,D-transpeptidase catalytic domain-like"/>
    <property type="match status" value="1"/>
</dbReference>
<evidence type="ECO:0000256" key="3">
    <source>
        <dbReference type="ARBA" id="ARBA00022960"/>
    </source>
</evidence>
<dbReference type="Pfam" id="PF17964">
    <property type="entry name" value="Big_10"/>
    <property type="match status" value="1"/>
</dbReference>
<dbReference type="SUPFAM" id="SSF141523">
    <property type="entry name" value="L,D-transpeptidase catalytic domain-like"/>
    <property type="match status" value="1"/>
</dbReference>
<organism evidence="10 11">
    <name type="scientific">Actinocatenispora thailandica</name>
    <dbReference type="NCBI Taxonomy" id="227318"/>
    <lineage>
        <taxon>Bacteria</taxon>
        <taxon>Bacillati</taxon>
        <taxon>Actinomycetota</taxon>
        <taxon>Actinomycetes</taxon>
        <taxon>Micromonosporales</taxon>
        <taxon>Micromonosporaceae</taxon>
        <taxon>Actinocatenispora</taxon>
    </lineage>
</organism>